<dbReference type="EMBL" id="GG663741">
    <property type="protein sequence ID" value="EEH55724.1"/>
    <property type="molecule type" value="Genomic_DNA"/>
</dbReference>
<keyword evidence="3" id="KW-0963">Cytoplasm</keyword>
<feature type="compositionally biased region" description="Acidic residues" evidence="6">
    <location>
        <begin position="378"/>
        <end position="390"/>
    </location>
</feature>
<dbReference type="PROSITE" id="PS50166">
    <property type="entry name" value="IMPORTIN_B_NT"/>
    <property type="match status" value="1"/>
</dbReference>
<keyword evidence="9" id="KW-1185">Reference proteome</keyword>
<dbReference type="PANTHER" id="PTHR10527">
    <property type="entry name" value="IMPORTIN BETA"/>
    <property type="match status" value="1"/>
</dbReference>
<comment type="subcellular location">
    <subcellularLocation>
        <location evidence="1">Cytoplasm</location>
    </subcellularLocation>
</comment>
<feature type="compositionally biased region" description="Basic and acidic residues" evidence="6">
    <location>
        <begin position="338"/>
        <end position="360"/>
    </location>
</feature>
<evidence type="ECO:0000256" key="1">
    <source>
        <dbReference type="ARBA" id="ARBA00004496"/>
    </source>
</evidence>
<keyword evidence="5" id="KW-0653">Protein transport</keyword>
<evidence type="ECO:0000256" key="5">
    <source>
        <dbReference type="ARBA" id="ARBA00022927"/>
    </source>
</evidence>
<dbReference type="Pfam" id="PF13513">
    <property type="entry name" value="HEAT_EZ"/>
    <property type="match status" value="1"/>
</dbReference>
<evidence type="ECO:0000256" key="6">
    <source>
        <dbReference type="SAM" id="MobiDB-lite"/>
    </source>
</evidence>
<dbReference type="InterPro" id="IPR011989">
    <property type="entry name" value="ARM-like"/>
</dbReference>
<dbReference type="Gene3D" id="1.25.10.10">
    <property type="entry name" value="Leucine-rich Repeat Variant"/>
    <property type="match status" value="2"/>
</dbReference>
<dbReference type="Proteomes" id="UP000001876">
    <property type="component" value="Unassembled WGS sequence"/>
</dbReference>
<dbReference type="InterPro" id="IPR001494">
    <property type="entry name" value="Importin-beta_N"/>
</dbReference>
<dbReference type="SUPFAM" id="SSF48371">
    <property type="entry name" value="ARM repeat"/>
    <property type="match status" value="1"/>
</dbReference>
<dbReference type="InterPro" id="IPR040122">
    <property type="entry name" value="Importin_beta"/>
</dbReference>
<feature type="compositionally biased region" description="Gly residues" evidence="6">
    <location>
        <begin position="361"/>
        <end position="377"/>
    </location>
</feature>
<dbReference type="Pfam" id="PF03810">
    <property type="entry name" value="IBN_N"/>
    <property type="match status" value="1"/>
</dbReference>
<dbReference type="GeneID" id="9685496"/>
<feature type="domain" description="Importin N-terminal" evidence="7">
    <location>
        <begin position="38"/>
        <end position="106"/>
    </location>
</feature>
<dbReference type="eggNOG" id="KOG2023">
    <property type="taxonomic scope" value="Eukaryota"/>
</dbReference>
<protein>
    <submittedName>
        <fullName evidence="8">Predicted protein</fullName>
    </submittedName>
</protein>
<dbReference type="AlphaFoldDB" id="C1MVL3"/>
<evidence type="ECO:0000259" key="7">
    <source>
        <dbReference type="PROSITE" id="PS50166"/>
    </source>
</evidence>
<organism evidence="9">
    <name type="scientific">Micromonas pusilla (strain CCMP1545)</name>
    <name type="common">Picoplanktonic green alga</name>
    <dbReference type="NCBI Taxonomy" id="564608"/>
    <lineage>
        <taxon>Eukaryota</taxon>
        <taxon>Viridiplantae</taxon>
        <taxon>Chlorophyta</taxon>
        <taxon>Mamiellophyceae</taxon>
        <taxon>Mamiellales</taxon>
        <taxon>Mamiellaceae</taxon>
        <taxon>Micromonas</taxon>
    </lineage>
</organism>
<dbReference type="RefSeq" id="XP_003059772.1">
    <property type="nucleotide sequence ID" value="XM_003059726.1"/>
</dbReference>
<dbReference type="OMA" id="AQEGAMS"/>
<evidence type="ECO:0000313" key="9">
    <source>
        <dbReference type="Proteomes" id="UP000001876"/>
    </source>
</evidence>
<name>C1MVL3_MICPC</name>
<feature type="region of interest" description="Disordered" evidence="6">
    <location>
        <begin position="337"/>
        <end position="390"/>
    </location>
</feature>
<dbReference type="InterPro" id="IPR016024">
    <property type="entry name" value="ARM-type_fold"/>
</dbReference>
<evidence type="ECO:0000256" key="2">
    <source>
        <dbReference type="ARBA" id="ARBA00022448"/>
    </source>
</evidence>
<reference evidence="8 9" key="1">
    <citation type="journal article" date="2009" name="Science">
        <title>Green evolution and dynamic adaptations revealed by genomes of the marine picoeukaryotes Micromonas.</title>
        <authorList>
            <person name="Worden A.Z."/>
            <person name="Lee J.H."/>
            <person name="Mock T."/>
            <person name="Rouze P."/>
            <person name="Simmons M.P."/>
            <person name="Aerts A.L."/>
            <person name="Allen A.E."/>
            <person name="Cuvelier M.L."/>
            <person name="Derelle E."/>
            <person name="Everett M.V."/>
            <person name="Foulon E."/>
            <person name="Grimwood J."/>
            <person name="Gundlach H."/>
            <person name="Henrissat B."/>
            <person name="Napoli C."/>
            <person name="McDonald S.M."/>
            <person name="Parker M.S."/>
            <person name="Rombauts S."/>
            <person name="Salamov A."/>
            <person name="Von Dassow P."/>
            <person name="Badger J.H."/>
            <person name="Coutinho P.M."/>
            <person name="Demir E."/>
            <person name="Dubchak I."/>
            <person name="Gentemann C."/>
            <person name="Eikrem W."/>
            <person name="Gready J.E."/>
            <person name="John U."/>
            <person name="Lanier W."/>
            <person name="Lindquist E.A."/>
            <person name="Lucas S."/>
            <person name="Mayer K.F."/>
            <person name="Moreau H."/>
            <person name="Not F."/>
            <person name="Otillar R."/>
            <person name="Panaud O."/>
            <person name="Pangilinan J."/>
            <person name="Paulsen I."/>
            <person name="Piegu B."/>
            <person name="Poliakov A."/>
            <person name="Robbens S."/>
            <person name="Schmutz J."/>
            <person name="Toulza E."/>
            <person name="Wyss T."/>
            <person name="Zelensky A."/>
            <person name="Zhou K."/>
            <person name="Armbrust E.V."/>
            <person name="Bhattacharya D."/>
            <person name="Goodenough U.W."/>
            <person name="Van de Peer Y."/>
            <person name="Grigoriev I.V."/>
        </authorList>
    </citation>
    <scope>NUCLEOTIDE SEQUENCE [LARGE SCALE GENOMIC DNA]</scope>
    <source>
        <strain evidence="8 9">CCMP1545</strain>
    </source>
</reference>
<accession>C1MVL3</accession>
<keyword evidence="4" id="KW-0677">Repeat</keyword>
<dbReference type="GO" id="GO:0031267">
    <property type="term" value="F:small GTPase binding"/>
    <property type="evidence" value="ECO:0007669"/>
    <property type="project" value="InterPro"/>
</dbReference>
<dbReference type="GO" id="GO:0006606">
    <property type="term" value="P:protein import into nucleus"/>
    <property type="evidence" value="ECO:0007669"/>
    <property type="project" value="InterPro"/>
</dbReference>
<evidence type="ECO:0000256" key="3">
    <source>
        <dbReference type="ARBA" id="ARBA00022490"/>
    </source>
</evidence>
<dbReference type="GO" id="GO:0005737">
    <property type="term" value="C:cytoplasm"/>
    <property type="evidence" value="ECO:0007669"/>
    <property type="project" value="UniProtKB-SubCell"/>
</dbReference>
<sequence>MAAPPPPPAMWAPQKEGVDQILQLLTEYRAPGANQQQMYQRLQQCARIPDFNNYLAAILCDGDGVQEEIRQTAGLLLKNNLKTGWETTAAEYRAFIQRALLPALGHASKLIRQTAGTCVSMAARAAGPAGWPDLYPALARCVESGDANHVDGALDAIYKTCEELNGRLDVDVPGLQEGSPAGLLIPRLLTLMANPDSATIRRRALGAINLMVPCWPESHAKLMDTYLQGLFQLALDQDNGVRKHVCSGIVGLLYRAPEKLTPNMREVITYMIDRTNDGDEDVALESCEFWAAFCEADLERDTVETLREFTPKLIPMLLTNMAYAEDDEEVLQAEDDEINRGREDSDKDIKPSFRGTKDKGGGLGDGGGGNGGGGGGGGDDDDEYGADDDDEASQWNLRKSSANGLDVMSNVFGDELLGMILPIVEQRMRDPNWRLRESATLAVGAVSEGCTTGLTPFLPQLIEFLVPSLEDPRPMVRSTTCWTLSRFSRWVVQLAFPARPGDPPPATAEQGKMFFDKIINGLLRRVVDHNKHVQAAACGALATLESEAREDIAPWLGPVVTALAQAVHAYQRKNMRCAFDAVSTLAECGGDALRSPDVAKALLPPLLQKWESGGDAQPDLYQLLECVTAVCAGVGLGAQEFAAPVFARALHLAQTQLTLREAEIRAGANNTDFSYVPDHVICALDLLSGIADGLGNAAEALVAAHADALRNVIVACVSDPHSPGVRRSAFALVGDVAKSGAGAHIIPSLPQIMECAAANLKPNMVMAYNMSTCNNACWSAGEIAAAFPAEVVAPYAQTLGASFVGVLQMQMIQRSLGENAAIALGRFAMRCPEQLSAGFGELLSPWCGALRRLRDGVEKEHAFAGLVKLVQVNAQGGVGPGLVDMMNAIASWQYVRSAELHANLMSVLRGYEQLLGAEQWGQLMNALQPAVQRKLGNFASTNQRN</sequence>
<dbReference type="KEGG" id="mpp:MICPUCDRAFT_47693"/>
<proteinExistence type="predicted"/>
<dbReference type="STRING" id="564608.C1MVL3"/>
<gene>
    <name evidence="8" type="ORF">MICPUCDRAFT_47693</name>
</gene>
<dbReference type="OrthoDB" id="951172at2759"/>
<keyword evidence="2" id="KW-0813">Transport</keyword>
<evidence type="ECO:0000256" key="4">
    <source>
        <dbReference type="ARBA" id="ARBA00022737"/>
    </source>
</evidence>
<evidence type="ECO:0000313" key="8">
    <source>
        <dbReference type="EMBL" id="EEH55724.1"/>
    </source>
</evidence>